<dbReference type="FunFam" id="3.40.640.10:FF:000046">
    <property type="entry name" value="Cystathionine gamma-lyase"/>
    <property type="match status" value="1"/>
</dbReference>
<dbReference type="CDD" id="cd00614">
    <property type="entry name" value="CGS_like"/>
    <property type="match status" value="1"/>
</dbReference>
<proteinExistence type="inferred from homology"/>
<dbReference type="PANTHER" id="PTHR11808:SF75">
    <property type="entry name" value="CYSTATHIONINE GAMMA-SYNTHASE"/>
    <property type="match status" value="1"/>
</dbReference>
<protein>
    <submittedName>
        <fullName evidence="5">Cystathionine gamma-synthase</fullName>
        <ecNumber evidence="5">2.5.1.48</ecNumber>
    </submittedName>
</protein>
<dbReference type="InterPro" id="IPR000277">
    <property type="entry name" value="Cys/Met-Metab_PyrdxlP-dep_enz"/>
</dbReference>
<dbReference type="GO" id="GO:0003962">
    <property type="term" value="F:cystathionine gamma-synthase activity"/>
    <property type="evidence" value="ECO:0007669"/>
    <property type="project" value="UniProtKB-EC"/>
</dbReference>
<dbReference type="Gene3D" id="3.40.640.10">
    <property type="entry name" value="Type I PLP-dependent aspartate aminotransferase-like (Major domain)"/>
    <property type="match status" value="1"/>
</dbReference>
<dbReference type="PANTHER" id="PTHR11808">
    <property type="entry name" value="TRANS-SULFURATION ENZYME FAMILY MEMBER"/>
    <property type="match status" value="1"/>
</dbReference>
<reference evidence="5 6" key="1">
    <citation type="submission" date="2019-09" db="EMBL/GenBank/DDBJ databases">
        <title>Wenzhouxiangella sp. Genome sequencing and assembly.</title>
        <authorList>
            <person name="Zhang R."/>
        </authorList>
    </citation>
    <scope>NUCLEOTIDE SEQUENCE [LARGE SCALE GENOMIC DNA]</scope>
    <source>
        <strain evidence="5 6">W260</strain>
    </source>
</reference>
<evidence type="ECO:0000313" key="6">
    <source>
        <dbReference type="Proteomes" id="UP000325372"/>
    </source>
</evidence>
<keyword evidence="2 3" id="KW-0663">Pyridoxal phosphate</keyword>
<accession>A0A5N0TH98</accession>
<dbReference type="GO" id="GO:0019346">
    <property type="term" value="P:transsulfuration"/>
    <property type="evidence" value="ECO:0007669"/>
    <property type="project" value="InterPro"/>
</dbReference>
<gene>
    <name evidence="5" type="primary">metB</name>
    <name evidence="5" type="ORF">F3N42_02280</name>
</gene>
<dbReference type="GO" id="GO:0019343">
    <property type="term" value="P:cysteine biosynthetic process via cystathionine"/>
    <property type="evidence" value="ECO:0007669"/>
    <property type="project" value="TreeGrafter"/>
</dbReference>
<evidence type="ECO:0000256" key="3">
    <source>
        <dbReference type="PIRSR" id="PIRSR001434-2"/>
    </source>
</evidence>
<comment type="similarity">
    <text evidence="4">Belongs to the trans-sulfuration enzymes family.</text>
</comment>
<dbReference type="PROSITE" id="PS00868">
    <property type="entry name" value="CYS_MET_METAB_PP"/>
    <property type="match status" value="1"/>
</dbReference>
<comment type="cofactor">
    <cofactor evidence="1 4">
        <name>pyridoxal 5'-phosphate</name>
        <dbReference type="ChEBI" id="CHEBI:597326"/>
    </cofactor>
</comment>
<comment type="caution">
    <text evidence="5">The sequence shown here is derived from an EMBL/GenBank/DDBJ whole genome shotgun (WGS) entry which is preliminary data.</text>
</comment>
<dbReference type="GO" id="GO:0030170">
    <property type="term" value="F:pyridoxal phosphate binding"/>
    <property type="evidence" value="ECO:0007669"/>
    <property type="project" value="InterPro"/>
</dbReference>
<evidence type="ECO:0000256" key="1">
    <source>
        <dbReference type="ARBA" id="ARBA00001933"/>
    </source>
</evidence>
<dbReference type="EC" id="2.5.1.48" evidence="5"/>
<dbReference type="InterPro" id="IPR054542">
    <property type="entry name" value="Cys_met_metab_PP"/>
</dbReference>
<feature type="modified residue" description="N6-(pyridoxal phosphate)lysine" evidence="3">
    <location>
        <position position="198"/>
    </location>
</feature>
<dbReference type="InterPro" id="IPR015421">
    <property type="entry name" value="PyrdxlP-dep_Trfase_major"/>
</dbReference>
<name>A0A5N0TH98_9GAMM</name>
<organism evidence="5 6">
    <name type="scientific">Marinihelvus fidelis</name>
    <dbReference type="NCBI Taxonomy" id="2613842"/>
    <lineage>
        <taxon>Bacteria</taxon>
        <taxon>Pseudomonadati</taxon>
        <taxon>Pseudomonadota</taxon>
        <taxon>Gammaproteobacteria</taxon>
        <taxon>Chromatiales</taxon>
        <taxon>Wenzhouxiangellaceae</taxon>
        <taxon>Marinihelvus</taxon>
    </lineage>
</organism>
<sequence>MKRNRITQTVRAGIDSDTQHGSVMPPLYLSTNYSFEGLGGKREYDYSRSGNPTRDQLGDAIAQLENGTGAVITNTGMSAVVLPTFLLGPNDTIVAPHNCYGGCYRAFDSLANIGRFKTRFLDFCDLDALRRQCREIRPRIIWVETPSNPLLRVTDIRRVATIARECGALLVVDNTFLTPLGQQPLDLGADIVVHSTTKYINGHSDVVGGAVVARESELLEQLAWWANCVGSTASPWDCSQVMRGLRTLHARLRCHEENVAEVATALDGHPAVKQVNWPGLKSHPDHALATSQQDLFGSIVSFELAGGEAQVRAFLDGLKFFTLAESLGGVESLVCHPGSMTHAAMSEEAQAEAGIAPTLLRLSVGIERAADLVADLAAGLERAQQSLQLPEGVARLG</sequence>
<keyword evidence="6" id="KW-1185">Reference proteome</keyword>
<dbReference type="GO" id="GO:0004123">
    <property type="term" value="F:cystathionine gamma-lyase activity"/>
    <property type="evidence" value="ECO:0007669"/>
    <property type="project" value="TreeGrafter"/>
</dbReference>
<dbReference type="AlphaFoldDB" id="A0A5N0TH98"/>
<dbReference type="SUPFAM" id="SSF53383">
    <property type="entry name" value="PLP-dependent transferases"/>
    <property type="match status" value="1"/>
</dbReference>
<dbReference type="GO" id="GO:0005737">
    <property type="term" value="C:cytoplasm"/>
    <property type="evidence" value="ECO:0007669"/>
    <property type="project" value="TreeGrafter"/>
</dbReference>
<dbReference type="InterPro" id="IPR015424">
    <property type="entry name" value="PyrdxlP-dep_Trfase"/>
</dbReference>
<keyword evidence="5" id="KW-0808">Transferase</keyword>
<dbReference type="PIRSF" id="PIRSF001434">
    <property type="entry name" value="CGS"/>
    <property type="match status" value="1"/>
</dbReference>
<evidence type="ECO:0000256" key="2">
    <source>
        <dbReference type="ARBA" id="ARBA00022898"/>
    </source>
</evidence>
<dbReference type="RefSeq" id="WP_150862766.1">
    <property type="nucleotide sequence ID" value="NZ_VYXP01000002.1"/>
</dbReference>
<dbReference type="Pfam" id="PF01053">
    <property type="entry name" value="Cys_Met_Meta_PP"/>
    <property type="match status" value="1"/>
</dbReference>
<dbReference type="InterPro" id="IPR015422">
    <property type="entry name" value="PyrdxlP-dep_Trfase_small"/>
</dbReference>
<evidence type="ECO:0000313" key="5">
    <source>
        <dbReference type="EMBL" id="KAA9133206.1"/>
    </source>
</evidence>
<dbReference type="InterPro" id="IPR011821">
    <property type="entry name" value="O_succ_thio_ly"/>
</dbReference>
<evidence type="ECO:0000256" key="4">
    <source>
        <dbReference type="RuleBase" id="RU362118"/>
    </source>
</evidence>
<dbReference type="Gene3D" id="3.90.1150.10">
    <property type="entry name" value="Aspartate Aminotransferase, domain 1"/>
    <property type="match status" value="1"/>
</dbReference>
<dbReference type="NCBIfam" id="TIGR02080">
    <property type="entry name" value="O_succ_thio_ly"/>
    <property type="match status" value="1"/>
</dbReference>
<dbReference type="EMBL" id="VYXP01000002">
    <property type="protein sequence ID" value="KAA9133206.1"/>
    <property type="molecule type" value="Genomic_DNA"/>
</dbReference>
<dbReference type="Proteomes" id="UP000325372">
    <property type="component" value="Unassembled WGS sequence"/>
</dbReference>